<accession>A0A0A9TJI6</accession>
<reference evidence="1" key="2">
    <citation type="journal article" date="2015" name="Data Brief">
        <title>Shoot transcriptome of the giant reed, Arundo donax.</title>
        <authorList>
            <person name="Barrero R.A."/>
            <person name="Guerrero F.D."/>
            <person name="Moolhuijzen P."/>
            <person name="Goolsby J.A."/>
            <person name="Tidwell J."/>
            <person name="Bellgard S.E."/>
            <person name="Bellgard M.I."/>
        </authorList>
    </citation>
    <scope>NUCLEOTIDE SEQUENCE</scope>
    <source>
        <tissue evidence="1">Shoot tissue taken approximately 20 cm above the soil surface</tissue>
    </source>
</reference>
<sequence length="122" mass="14219">MNQLSTFPTRNHKRGRTVNQILLRIVAIVKYLGNHILVFRGFSEQLYNEKNGNFLAYVKMIGELDLVMHDHHRCIQNNVINYRSHKIENELISLLASNITNSIIKIVKKPNICPLSLIVHWM</sequence>
<dbReference type="PANTHER" id="PTHR45749">
    <property type="match status" value="1"/>
</dbReference>
<organism evidence="1">
    <name type="scientific">Arundo donax</name>
    <name type="common">Giant reed</name>
    <name type="synonym">Donax arundinaceus</name>
    <dbReference type="NCBI Taxonomy" id="35708"/>
    <lineage>
        <taxon>Eukaryota</taxon>
        <taxon>Viridiplantae</taxon>
        <taxon>Streptophyta</taxon>
        <taxon>Embryophyta</taxon>
        <taxon>Tracheophyta</taxon>
        <taxon>Spermatophyta</taxon>
        <taxon>Magnoliopsida</taxon>
        <taxon>Liliopsida</taxon>
        <taxon>Poales</taxon>
        <taxon>Poaceae</taxon>
        <taxon>PACMAD clade</taxon>
        <taxon>Arundinoideae</taxon>
        <taxon>Arundineae</taxon>
        <taxon>Arundo</taxon>
    </lineage>
</organism>
<dbReference type="EMBL" id="GBRH01282081">
    <property type="protein sequence ID" value="JAD15814.1"/>
    <property type="molecule type" value="Transcribed_RNA"/>
</dbReference>
<protein>
    <submittedName>
        <fullName evidence="1">Uncharacterized protein</fullName>
    </submittedName>
</protein>
<proteinExistence type="predicted"/>
<reference evidence="1" key="1">
    <citation type="submission" date="2014-09" db="EMBL/GenBank/DDBJ databases">
        <authorList>
            <person name="Magalhaes I.L.F."/>
            <person name="Oliveira U."/>
            <person name="Santos F.R."/>
            <person name="Vidigal T.H.D.A."/>
            <person name="Brescovit A.D."/>
            <person name="Santos A.J."/>
        </authorList>
    </citation>
    <scope>NUCLEOTIDE SEQUENCE</scope>
    <source>
        <tissue evidence="1">Shoot tissue taken approximately 20 cm above the soil surface</tissue>
    </source>
</reference>
<evidence type="ECO:0000313" key="1">
    <source>
        <dbReference type="EMBL" id="JAD15814.1"/>
    </source>
</evidence>
<name>A0A0A9TJI6_ARUDO</name>
<dbReference type="AlphaFoldDB" id="A0A0A9TJI6"/>
<dbReference type="PANTHER" id="PTHR45749:SF35">
    <property type="entry name" value="AC-LIKE TRANSPOSASE-RELATED"/>
    <property type="match status" value="1"/>
</dbReference>